<name>A0A914ZNN6_PARUN</name>
<sequence length="86" mass="9909">MEEVFDKAVSESSLSDAAKNAFHKVKALSSDENQTEKQQEQNINEYLDSLPEDIRNEMDNFFIIFDTDVVEKTDEKDRQISSADVF</sequence>
<protein>
    <submittedName>
        <fullName evidence="2">Uncharacterized protein</fullName>
    </submittedName>
</protein>
<organism evidence="1 2">
    <name type="scientific">Parascaris univalens</name>
    <name type="common">Nematode worm</name>
    <dbReference type="NCBI Taxonomy" id="6257"/>
    <lineage>
        <taxon>Eukaryota</taxon>
        <taxon>Metazoa</taxon>
        <taxon>Ecdysozoa</taxon>
        <taxon>Nematoda</taxon>
        <taxon>Chromadorea</taxon>
        <taxon>Rhabditida</taxon>
        <taxon>Spirurina</taxon>
        <taxon>Ascaridomorpha</taxon>
        <taxon>Ascaridoidea</taxon>
        <taxon>Ascarididae</taxon>
        <taxon>Parascaris</taxon>
    </lineage>
</organism>
<evidence type="ECO:0000313" key="1">
    <source>
        <dbReference type="Proteomes" id="UP000887569"/>
    </source>
</evidence>
<dbReference type="WBParaSite" id="PgB09_g091_t01">
    <property type="protein sequence ID" value="PgB09_g091_t01"/>
    <property type="gene ID" value="PgB09_g091"/>
</dbReference>
<accession>A0A914ZNN6</accession>
<dbReference type="Proteomes" id="UP000887569">
    <property type="component" value="Unplaced"/>
</dbReference>
<reference evidence="2" key="1">
    <citation type="submission" date="2022-11" db="UniProtKB">
        <authorList>
            <consortium name="WormBaseParasite"/>
        </authorList>
    </citation>
    <scope>IDENTIFICATION</scope>
</reference>
<evidence type="ECO:0000313" key="2">
    <source>
        <dbReference type="WBParaSite" id="PgB09_g091_t01"/>
    </source>
</evidence>
<proteinExistence type="predicted"/>
<keyword evidence="1" id="KW-1185">Reference proteome</keyword>
<dbReference type="AlphaFoldDB" id="A0A914ZNN6"/>